<dbReference type="InterPro" id="IPR014710">
    <property type="entry name" value="RmlC-like_jellyroll"/>
</dbReference>
<dbReference type="EMBL" id="CAJNOK010004137">
    <property type="protein sequence ID" value="CAF0927151.1"/>
    <property type="molecule type" value="Genomic_DNA"/>
</dbReference>
<evidence type="ECO:0000256" key="1">
    <source>
        <dbReference type="SAM" id="MobiDB-lite"/>
    </source>
</evidence>
<evidence type="ECO:0000259" key="2">
    <source>
        <dbReference type="PROSITE" id="PS50042"/>
    </source>
</evidence>
<dbReference type="Proteomes" id="UP000677228">
    <property type="component" value="Unassembled WGS sequence"/>
</dbReference>
<name>A0A8S2DBH7_9BILA</name>
<dbReference type="EMBL" id="CAJOBA010004139">
    <property type="protein sequence ID" value="CAF3704088.1"/>
    <property type="molecule type" value="Genomic_DNA"/>
</dbReference>
<proteinExistence type="predicted"/>
<dbReference type="InterPro" id="IPR018490">
    <property type="entry name" value="cNMP-bd_dom_sf"/>
</dbReference>
<comment type="caution">
    <text evidence="3">The sequence shown here is derived from an EMBL/GenBank/DDBJ whole genome shotgun (WGS) entry which is preliminary data.</text>
</comment>
<dbReference type="Gene3D" id="2.60.120.10">
    <property type="entry name" value="Jelly Rolls"/>
    <property type="match status" value="2"/>
</dbReference>
<dbReference type="PROSITE" id="PS50042">
    <property type="entry name" value="CNMP_BINDING_3"/>
    <property type="match status" value="1"/>
</dbReference>
<feature type="region of interest" description="Disordered" evidence="1">
    <location>
        <begin position="27"/>
        <end position="57"/>
    </location>
</feature>
<dbReference type="InterPro" id="IPR000595">
    <property type="entry name" value="cNMP-bd_dom"/>
</dbReference>
<protein>
    <recommendedName>
        <fullName evidence="2">Cyclic nucleotide-binding domain-containing protein</fullName>
    </recommendedName>
</protein>
<feature type="domain" description="Cyclic nucleotide-binding" evidence="2">
    <location>
        <begin position="251"/>
        <end position="352"/>
    </location>
</feature>
<evidence type="ECO:0000313" key="3">
    <source>
        <dbReference type="EMBL" id="CAF0927151.1"/>
    </source>
</evidence>
<gene>
    <name evidence="3" type="ORF">OVA965_LOCUS10945</name>
    <name evidence="4" type="ORF">TMI583_LOCUS10941</name>
</gene>
<dbReference type="PANTHER" id="PTHR23011:SF32">
    <property type="entry name" value="CYCLIC NUCLEOTIDE-BINDING DOMAIN-CONTAINING PROTEIN 1"/>
    <property type="match status" value="1"/>
</dbReference>
<dbReference type="SUPFAM" id="SSF51206">
    <property type="entry name" value="cAMP-binding domain-like"/>
    <property type="match status" value="2"/>
</dbReference>
<evidence type="ECO:0000313" key="4">
    <source>
        <dbReference type="EMBL" id="CAF3704088.1"/>
    </source>
</evidence>
<sequence>MLSHYTPSKKLSEQAHTTFMKRYSSVLKSQKPSHSARNVWETTQTSLDRQSRQSMKNSNDVNSIYLPKVTRRARKQTLFQQEIQSLRKLLRKLHVQRTAAEHNEVFQILSQFEQFMSLDQPDILKHAVQIAHIEVCSESKQPVLGSTGFYLILKGSVIPHSDPYINLPNTILRQPTPTPTTEVRLTVGDCFGTLKPIEQSSNPNSRMLWILTAEENCEFLKIPADEFQALTRKVQQTAYQEKWNVLRSCTAYKMWPKQQAEELINGLEWLSFPPNTILASEGYRCPFIAFIKVGECHILRKVDVIKTAEDGTKHRQLRQVVMGKIAAPDSFGEISVLLQEAMTCTIVTASPCLTEVTRKLLIHSAKRTYAHFNQDDIRHEYIEQESRKEWSDLKKDIIADIINKKNIQVGKGKWQHSVTPTTSLRVTKSSMSTFV</sequence>
<dbReference type="AlphaFoldDB" id="A0A8S2DBH7"/>
<reference evidence="3" key="1">
    <citation type="submission" date="2021-02" db="EMBL/GenBank/DDBJ databases">
        <authorList>
            <person name="Nowell W R."/>
        </authorList>
    </citation>
    <scope>NUCLEOTIDE SEQUENCE</scope>
</reference>
<evidence type="ECO:0000313" key="5">
    <source>
        <dbReference type="Proteomes" id="UP000677228"/>
    </source>
</evidence>
<organism evidence="3 5">
    <name type="scientific">Didymodactylos carnosus</name>
    <dbReference type="NCBI Taxonomy" id="1234261"/>
    <lineage>
        <taxon>Eukaryota</taxon>
        <taxon>Metazoa</taxon>
        <taxon>Spiralia</taxon>
        <taxon>Gnathifera</taxon>
        <taxon>Rotifera</taxon>
        <taxon>Eurotatoria</taxon>
        <taxon>Bdelloidea</taxon>
        <taxon>Philodinida</taxon>
        <taxon>Philodinidae</taxon>
        <taxon>Didymodactylos</taxon>
    </lineage>
</organism>
<dbReference type="PANTHER" id="PTHR23011">
    <property type="entry name" value="CYCLIC NUCLEOTIDE-BINDING DOMAIN CONTAINING PROTEIN"/>
    <property type="match status" value="1"/>
</dbReference>
<dbReference type="CDD" id="cd00038">
    <property type="entry name" value="CAP_ED"/>
    <property type="match status" value="1"/>
</dbReference>
<dbReference type="Proteomes" id="UP000682733">
    <property type="component" value="Unassembled WGS sequence"/>
</dbReference>
<accession>A0A8S2DBH7</accession>